<evidence type="ECO:0000256" key="1">
    <source>
        <dbReference type="SAM" id="Phobius"/>
    </source>
</evidence>
<keyword evidence="1" id="KW-1133">Transmembrane helix</keyword>
<protein>
    <recommendedName>
        <fullName evidence="5">Type II secretion system protein GspF domain-containing protein</fullName>
    </recommendedName>
</protein>
<sequence>MLAAAAGAGLWTLAGVAPAAAGAAAVWTTATLVRRALDARRTGRERTDLVAALGMVTRDLQAGAPPVRALSAAAATGQGAARAVLEGVAATAGDVTGPGRTPSGSVRQVVGERLSACWAVSHRHGLPLARLVEALRVDLQSEVDRIEARNAEAAGPRLSGHLLAALPALGLLLGAGMGADPIRVLTATTVGQLLLVGGVLLTCVGLLWTDRLVAGPGRR</sequence>
<evidence type="ECO:0008006" key="5">
    <source>
        <dbReference type="Google" id="ProtNLM"/>
    </source>
</evidence>
<feature type="transmembrane region" description="Helical" evidence="1">
    <location>
        <begin position="158"/>
        <end position="177"/>
    </location>
</feature>
<keyword evidence="1" id="KW-0812">Transmembrane</keyword>
<feature type="chain" id="PRO_5037865103" description="Type II secretion system protein GspF domain-containing protein" evidence="2">
    <location>
        <begin position="20"/>
        <end position="219"/>
    </location>
</feature>
<keyword evidence="2" id="KW-0732">Signal</keyword>
<dbReference type="EMBL" id="JAERWL010000006">
    <property type="protein sequence ID" value="MBM9476260.1"/>
    <property type="molecule type" value="Genomic_DNA"/>
</dbReference>
<dbReference type="Proteomes" id="UP000663801">
    <property type="component" value="Unassembled WGS sequence"/>
</dbReference>
<gene>
    <name evidence="3" type="ORF">JL107_07390</name>
</gene>
<comment type="caution">
    <text evidence="3">The sequence shown here is derived from an EMBL/GenBank/DDBJ whole genome shotgun (WGS) entry which is preliminary data.</text>
</comment>
<reference evidence="3" key="1">
    <citation type="submission" date="2021-01" db="EMBL/GenBank/DDBJ databases">
        <title>KCTC 19127 draft genome.</title>
        <authorList>
            <person name="An D."/>
        </authorList>
    </citation>
    <scope>NUCLEOTIDE SEQUENCE</scope>
    <source>
        <strain evidence="3">KCTC 19127</strain>
    </source>
</reference>
<keyword evidence="4" id="KW-1185">Reference proteome</keyword>
<accession>A0A938YNU4</accession>
<dbReference type="PANTHER" id="PTHR35007">
    <property type="entry name" value="INTEGRAL MEMBRANE PROTEIN-RELATED"/>
    <property type="match status" value="1"/>
</dbReference>
<evidence type="ECO:0000313" key="4">
    <source>
        <dbReference type="Proteomes" id="UP000663801"/>
    </source>
</evidence>
<dbReference type="AlphaFoldDB" id="A0A938YNU4"/>
<proteinExistence type="predicted"/>
<feature type="transmembrane region" description="Helical" evidence="1">
    <location>
        <begin position="184"/>
        <end position="208"/>
    </location>
</feature>
<organism evidence="3 4">
    <name type="scientific">Nakamurella flavida</name>
    <dbReference type="NCBI Taxonomy" id="363630"/>
    <lineage>
        <taxon>Bacteria</taxon>
        <taxon>Bacillati</taxon>
        <taxon>Actinomycetota</taxon>
        <taxon>Actinomycetes</taxon>
        <taxon>Nakamurellales</taxon>
        <taxon>Nakamurellaceae</taxon>
        <taxon>Nakamurella</taxon>
    </lineage>
</organism>
<name>A0A938YNU4_9ACTN</name>
<dbReference type="PANTHER" id="PTHR35007:SF4">
    <property type="entry name" value="CONSERVED TRANSMEMBRANE PROTEIN-RELATED"/>
    <property type="match status" value="1"/>
</dbReference>
<dbReference type="RefSeq" id="WP_205256340.1">
    <property type="nucleotide sequence ID" value="NZ_BAAAPV010000001.1"/>
</dbReference>
<evidence type="ECO:0000313" key="3">
    <source>
        <dbReference type="EMBL" id="MBM9476260.1"/>
    </source>
</evidence>
<keyword evidence="1" id="KW-0472">Membrane</keyword>
<feature type="signal peptide" evidence="2">
    <location>
        <begin position="1"/>
        <end position="19"/>
    </location>
</feature>
<evidence type="ECO:0000256" key="2">
    <source>
        <dbReference type="SAM" id="SignalP"/>
    </source>
</evidence>